<organism evidence="2 3">
    <name type="scientific">Rhodoferax ferrireducens</name>
    <dbReference type="NCBI Taxonomy" id="192843"/>
    <lineage>
        <taxon>Bacteria</taxon>
        <taxon>Pseudomonadati</taxon>
        <taxon>Pseudomonadota</taxon>
        <taxon>Betaproteobacteria</taxon>
        <taxon>Burkholderiales</taxon>
        <taxon>Comamonadaceae</taxon>
        <taxon>Rhodoferax</taxon>
    </lineage>
</organism>
<protein>
    <recommendedName>
        <fullName evidence="4">DUF883 domain-containing protein</fullName>
    </recommendedName>
</protein>
<sequence length="126" mass="13433">MSIFSTTDTSPSLVQQASESADHAILASQQAANDALKTLANAMQDLRHQATPLMDHASDQVSAMARHGMDSVRETAHQLRLKAERASEGTTSYIRHEPVKSVLIAAATGAALMALVSLVARSRSHN</sequence>
<keyword evidence="1" id="KW-1133">Transmembrane helix</keyword>
<dbReference type="EMBL" id="MTEI01000002">
    <property type="protein sequence ID" value="OQW89039.1"/>
    <property type="molecule type" value="Genomic_DNA"/>
</dbReference>
<dbReference type="AlphaFoldDB" id="A0A1W9KWL0"/>
<accession>A0A1W9KWL0</accession>
<feature type="transmembrane region" description="Helical" evidence="1">
    <location>
        <begin position="102"/>
        <end position="120"/>
    </location>
</feature>
<gene>
    <name evidence="2" type="ORF">BWK72_03425</name>
</gene>
<evidence type="ECO:0000256" key="1">
    <source>
        <dbReference type="SAM" id="Phobius"/>
    </source>
</evidence>
<keyword evidence="1" id="KW-0472">Membrane</keyword>
<comment type="caution">
    <text evidence="2">The sequence shown here is derived from an EMBL/GenBank/DDBJ whole genome shotgun (WGS) entry which is preliminary data.</text>
</comment>
<dbReference type="Proteomes" id="UP000192505">
    <property type="component" value="Unassembled WGS sequence"/>
</dbReference>
<keyword evidence="1" id="KW-0812">Transmembrane</keyword>
<evidence type="ECO:0008006" key="4">
    <source>
        <dbReference type="Google" id="ProtNLM"/>
    </source>
</evidence>
<reference evidence="2 3" key="1">
    <citation type="submission" date="2017-01" db="EMBL/GenBank/DDBJ databases">
        <title>Novel large sulfur bacteria in the metagenomes of groundwater-fed chemosynthetic microbial mats in the Lake Huron basin.</title>
        <authorList>
            <person name="Sharrar A.M."/>
            <person name="Flood B.E."/>
            <person name="Bailey J.V."/>
            <person name="Jones D.S."/>
            <person name="Biddanda B."/>
            <person name="Ruberg S.A."/>
            <person name="Marcus D.N."/>
            <person name="Dick G.J."/>
        </authorList>
    </citation>
    <scope>NUCLEOTIDE SEQUENCE [LARGE SCALE GENOMIC DNA]</scope>
    <source>
        <strain evidence="2">A7</strain>
    </source>
</reference>
<proteinExistence type="predicted"/>
<evidence type="ECO:0000313" key="2">
    <source>
        <dbReference type="EMBL" id="OQW89039.1"/>
    </source>
</evidence>
<evidence type="ECO:0000313" key="3">
    <source>
        <dbReference type="Proteomes" id="UP000192505"/>
    </source>
</evidence>
<name>A0A1W9KWL0_9BURK</name>